<proteinExistence type="predicted"/>
<dbReference type="EMBL" id="U43400">
    <property type="protein sequence ID" value="AAC54677.1"/>
    <property type="molecule type" value="Genomic_DNA"/>
</dbReference>
<sequence>MAESEQKVRFRHALANLSLVKQAFYRDSLSDFVTQNSGCEIFIRWPQSRKIIISPLRDMPFRTTSETELQDLCCYLLCCNERLQVIGFLSAKNDVTTAAAKTIILLGEEERFYALDFEKENLYLLAESTERFAYFGLHRFDPIYQDSDIPFLTSIDHVLQSLIHAQYNLVKFAEIIAANSGKVYTLRLKREKMDEKLVLFLTRKEEFPNRTEWNFLADVYDNMPYYGHIIGSVGKNLMFPKSLFLMMDLKGFIYGIDAIGTGIGPCVKIAENFECLLRQGIVRTYRTYKFFPRNLTITHEIYPTCPHAAGLAIYLSEDFREVDTSDEDEI</sequence>
<accession>Q69497</accession>
<reference evidence="1 2" key="1">
    <citation type="journal article" date="1995" name="J. Virol.">
        <title>Identification and characterization of a cDNA derived from multiple splicing that encodes envelope glycoprotein gp105 of human herpesvirus 6.</title>
        <authorList>
            <person name="Pfeiffer B."/>
            <person name="Thomson B."/>
            <person name="Chandran B."/>
        </authorList>
    </citation>
    <scope>NUCLEOTIDE SEQUENCE [LARGE SCALE GENOMIC DNA]</scope>
    <source>
        <strain evidence="1 2">JI</strain>
    </source>
</reference>
<evidence type="ECO:0000313" key="1">
    <source>
        <dbReference type="EMBL" id="AAC54677.1"/>
    </source>
</evidence>
<protein>
    <submittedName>
        <fullName evidence="1">U17Ex protein</fullName>
    </submittedName>
</protein>
<dbReference type="Proteomes" id="UP000009246">
    <property type="component" value="Segment"/>
</dbReference>
<organism evidence="1 2">
    <name type="scientific">Human herpesvirus 7 (strain JI)</name>
    <name type="common">HHV-7</name>
    <name type="synonym">Human T lymphotropic virus</name>
    <dbReference type="NCBI Taxonomy" id="57278"/>
    <lineage>
        <taxon>Viruses</taxon>
        <taxon>Duplodnaviria</taxon>
        <taxon>Heunggongvirae</taxon>
        <taxon>Peploviricota</taxon>
        <taxon>Herviviricetes</taxon>
        <taxon>Herpesvirales</taxon>
        <taxon>Orthoherpesviridae</taxon>
        <taxon>Betaherpesvirinae</taxon>
        <taxon>Roseolovirus</taxon>
        <taxon>Roseolovirus humanbeta7</taxon>
        <taxon>Human betaherpesvirus 7</taxon>
    </lineage>
</organism>
<evidence type="ECO:0000313" key="2">
    <source>
        <dbReference type="Proteomes" id="UP000009246"/>
    </source>
</evidence>
<gene>
    <name evidence="1" type="primary">U17Ex</name>
</gene>
<organismHost>
    <name type="scientific">Homo sapiens</name>
    <name type="common">Human</name>
    <dbReference type="NCBI Taxonomy" id="9606"/>
</organismHost>
<dbReference type="InterPro" id="IPR003360">
    <property type="entry name" value="US22-like"/>
</dbReference>
<dbReference type="KEGG" id="vg:3289475"/>
<name>Q69497_HHV7J</name>
<dbReference type="Pfam" id="PF02393">
    <property type="entry name" value="US22"/>
    <property type="match status" value="1"/>
</dbReference>
<dbReference type="DNASU" id="3289475"/>
<dbReference type="PIR" id="T41917">
    <property type="entry name" value="T41917"/>
</dbReference>